<keyword evidence="1" id="KW-1133">Transmembrane helix</keyword>
<feature type="transmembrane region" description="Helical" evidence="1">
    <location>
        <begin position="104"/>
        <end position="123"/>
    </location>
</feature>
<accession>A0A396GQ88</accession>
<dbReference type="EMBL" id="PSQE01000008">
    <property type="protein sequence ID" value="RHN42693.1"/>
    <property type="molecule type" value="Genomic_DNA"/>
</dbReference>
<evidence type="ECO:0008006" key="4">
    <source>
        <dbReference type="Google" id="ProtNLM"/>
    </source>
</evidence>
<evidence type="ECO:0000313" key="3">
    <source>
        <dbReference type="Proteomes" id="UP000265566"/>
    </source>
</evidence>
<sequence length="140" mass="15968">MLVLVIQDMISLDNNNNCHDMTYAEVEIESGLDLISHILINVYMNDIAIFVLKGGKNEKCSLLSLKHPLSGDIPPSLSCSYIVFCWVLLGTFDIDLFSPVKFIFTGKVLVIVIYTILGFYWSIFAKIQQLMIIEIWTMRE</sequence>
<organism evidence="2 3">
    <name type="scientific">Medicago truncatula</name>
    <name type="common">Barrel medic</name>
    <name type="synonym">Medicago tribuloides</name>
    <dbReference type="NCBI Taxonomy" id="3880"/>
    <lineage>
        <taxon>Eukaryota</taxon>
        <taxon>Viridiplantae</taxon>
        <taxon>Streptophyta</taxon>
        <taxon>Embryophyta</taxon>
        <taxon>Tracheophyta</taxon>
        <taxon>Spermatophyta</taxon>
        <taxon>Magnoliopsida</taxon>
        <taxon>eudicotyledons</taxon>
        <taxon>Gunneridae</taxon>
        <taxon>Pentapetalae</taxon>
        <taxon>rosids</taxon>
        <taxon>fabids</taxon>
        <taxon>Fabales</taxon>
        <taxon>Fabaceae</taxon>
        <taxon>Papilionoideae</taxon>
        <taxon>50 kb inversion clade</taxon>
        <taxon>NPAAA clade</taxon>
        <taxon>Hologalegina</taxon>
        <taxon>IRL clade</taxon>
        <taxon>Trifolieae</taxon>
        <taxon>Medicago</taxon>
    </lineage>
</organism>
<evidence type="ECO:0000313" key="2">
    <source>
        <dbReference type="EMBL" id="RHN42693.1"/>
    </source>
</evidence>
<gene>
    <name evidence="2" type="ORF">MtrunA17_Chr8g0379771</name>
</gene>
<keyword evidence="1" id="KW-0472">Membrane</keyword>
<dbReference type="Gramene" id="rna49172">
    <property type="protein sequence ID" value="RHN42693.1"/>
    <property type="gene ID" value="gene49172"/>
</dbReference>
<dbReference type="Proteomes" id="UP000265566">
    <property type="component" value="Chromosome 8"/>
</dbReference>
<comment type="caution">
    <text evidence="2">The sequence shown here is derived from an EMBL/GenBank/DDBJ whole genome shotgun (WGS) entry which is preliminary data.</text>
</comment>
<evidence type="ECO:0000256" key="1">
    <source>
        <dbReference type="SAM" id="Phobius"/>
    </source>
</evidence>
<dbReference type="AlphaFoldDB" id="A0A396GQ88"/>
<keyword evidence="1" id="KW-0812">Transmembrane</keyword>
<reference evidence="3" key="1">
    <citation type="journal article" date="2018" name="Nat. Plants">
        <title>Whole-genome landscape of Medicago truncatula symbiotic genes.</title>
        <authorList>
            <person name="Pecrix Y."/>
            <person name="Staton S.E."/>
            <person name="Sallet E."/>
            <person name="Lelandais-Briere C."/>
            <person name="Moreau S."/>
            <person name="Carrere S."/>
            <person name="Blein T."/>
            <person name="Jardinaud M.F."/>
            <person name="Latrasse D."/>
            <person name="Zouine M."/>
            <person name="Zahm M."/>
            <person name="Kreplak J."/>
            <person name="Mayjonade B."/>
            <person name="Satge C."/>
            <person name="Perez M."/>
            <person name="Cauet S."/>
            <person name="Marande W."/>
            <person name="Chantry-Darmon C."/>
            <person name="Lopez-Roques C."/>
            <person name="Bouchez O."/>
            <person name="Berard A."/>
            <person name="Debelle F."/>
            <person name="Munos S."/>
            <person name="Bendahmane A."/>
            <person name="Berges H."/>
            <person name="Niebel A."/>
            <person name="Buitink J."/>
            <person name="Frugier F."/>
            <person name="Benhamed M."/>
            <person name="Crespi M."/>
            <person name="Gouzy J."/>
            <person name="Gamas P."/>
        </authorList>
    </citation>
    <scope>NUCLEOTIDE SEQUENCE [LARGE SCALE GENOMIC DNA]</scope>
    <source>
        <strain evidence="3">cv. Jemalong A17</strain>
    </source>
</reference>
<proteinExistence type="predicted"/>
<name>A0A396GQ88_MEDTR</name>
<protein>
    <recommendedName>
        <fullName evidence="4">Transmembrane protein</fullName>
    </recommendedName>
</protein>